<dbReference type="EMBL" id="PGFZ01000005">
    <property type="protein sequence ID" value="POZ51680.1"/>
    <property type="molecule type" value="Genomic_DNA"/>
</dbReference>
<dbReference type="AlphaFoldDB" id="A0A2S5CLI4"/>
<feature type="compositionally biased region" description="Basic and acidic residues" evidence="1">
    <location>
        <begin position="464"/>
        <end position="484"/>
    </location>
</feature>
<evidence type="ECO:0008006" key="4">
    <source>
        <dbReference type="Google" id="ProtNLM"/>
    </source>
</evidence>
<protein>
    <recommendedName>
        <fullName evidence="4">DUF3987 domain-containing protein</fullName>
    </recommendedName>
</protein>
<sequence length="484" mass="53319">MDDAQEKKRKAVAELEALTKPISQQATAKARKKPEPVEDDYIEDTVIAPPQPTEAMFYGFVGELARIAAQGTGLNRVAVSTAFLSFLGANIGRDTFLMVGDTVHHPRLFTLHIGRSGQGGKGDSQQLTHRIRKRIELAHSNLLGQSHSGGLSSREGLAGLIHDGHGENRAIDDKRLWVIESEFANVLHQGRRDGNTLSTALRDAWDGSDIKPATKSRSVASSAPHIGIHANITPSELKGLSSSRDINNGFFNRFLMVFSENVAHVAFPSPTPESVVDDLAAQAADIIRYAKGGYPASVNGLQMHMSEAAREYYKAIYPSLRRPLDSEAISALLERRAPYLLRLAMLFALTNKTHVIEPKHLQAALAWVNYAINTVKYVFSDQAVSPLVRENRTHADKILLFLSDRPEGAGLWELNNDCFKKHLSSDKIQKALGYLLSENPPTIEQIEAKKGVNGRPKKAYRIKNGAEKAEKPPSHERRGLELVL</sequence>
<dbReference type="RefSeq" id="WP_170065107.1">
    <property type="nucleotide sequence ID" value="NZ_PGFZ01000005.1"/>
</dbReference>
<proteinExistence type="predicted"/>
<feature type="region of interest" description="Disordered" evidence="1">
    <location>
        <begin position="454"/>
        <end position="484"/>
    </location>
</feature>
<comment type="caution">
    <text evidence="2">The sequence shown here is derived from an EMBL/GenBank/DDBJ whole genome shotgun (WGS) entry which is preliminary data.</text>
</comment>
<dbReference type="Pfam" id="PF13148">
    <property type="entry name" value="DUF3987"/>
    <property type="match status" value="1"/>
</dbReference>
<reference evidence="2 3" key="1">
    <citation type="submission" date="2017-11" db="EMBL/GenBank/DDBJ databases">
        <title>Draft Genome Sequence of Methylobacter psychrotolerans Sph1T, an Obligate Methanotroph from Low-Temperature Environments.</title>
        <authorList>
            <person name="Oshkin I.Y."/>
            <person name="Miroshnikov K."/>
            <person name="Belova S.E."/>
            <person name="Korzhenkov A."/>
            <person name="Toshchakov S.V."/>
            <person name="Dedysh S.N."/>
        </authorList>
    </citation>
    <scope>NUCLEOTIDE SEQUENCE [LARGE SCALE GENOMIC DNA]</scope>
    <source>
        <strain evidence="2 3">Sph1</strain>
    </source>
</reference>
<evidence type="ECO:0000313" key="2">
    <source>
        <dbReference type="EMBL" id="POZ51680.1"/>
    </source>
</evidence>
<name>A0A2S5CLI4_9GAMM</name>
<evidence type="ECO:0000256" key="1">
    <source>
        <dbReference type="SAM" id="MobiDB-lite"/>
    </source>
</evidence>
<accession>A0A2S5CLI4</accession>
<dbReference type="InterPro" id="IPR025048">
    <property type="entry name" value="DUF3987"/>
</dbReference>
<gene>
    <name evidence="2" type="ORF">AADEFJLK_02550</name>
</gene>
<evidence type="ECO:0000313" key="3">
    <source>
        <dbReference type="Proteomes" id="UP000237423"/>
    </source>
</evidence>
<dbReference type="Proteomes" id="UP000237423">
    <property type="component" value="Unassembled WGS sequence"/>
</dbReference>
<organism evidence="2 3">
    <name type="scientific">Methylovulum psychrotolerans</name>
    <dbReference type="NCBI Taxonomy" id="1704499"/>
    <lineage>
        <taxon>Bacteria</taxon>
        <taxon>Pseudomonadati</taxon>
        <taxon>Pseudomonadota</taxon>
        <taxon>Gammaproteobacteria</taxon>
        <taxon>Methylococcales</taxon>
        <taxon>Methylococcaceae</taxon>
        <taxon>Methylovulum</taxon>
    </lineage>
</organism>